<feature type="region of interest" description="Disordered" evidence="1">
    <location>
        <begin position="1"/>
        <end position="26"/>
    </location>
</feature>
<reference evidence="2" key="1">
    <citation type="submission" date="2023-09" db="UniProtKB">
        <authorList>
            <consortium name="Ensembl"/>
        </authorList>
    </citation>
    <scope>IDENTIFICATION</scope>
</reference>
<name>A0A8C0D975_BALMU</name>
<evidence type="ECO:0000313" key="2">
    <source>
        <dbReference type="Ensembl" id="ENSBMSP00010017449.1"/>
    </source>
</evidence>
<dbReference type="Ensembl" id="ENSBMST00010019271.1">
    <property type="protein sequence ID" value="ENSBMSP00010017449.1"/>
    <property type="gene ID" value="ENSBMSG00010012678.1"/>
</dbReference>
<sequence>MGAGAPKARSLRPFASPVGGGGPEAAVAEQALPPEGLWMPVPTGRCRIPPTVSNPPCPYASATLW</sequence>
<protein>
    <submittedName>
        <fullName evidence="2">Uncharacterized protein</fullName>
    </submittedName>
</protein>
<proteinExistence type="predicted"/>
<dbReference type="AlphaFoldDB" id="A0A8C0D975"/>
<accession>A0A8C0D975</accession>
<organism evidence="2">
    <name type="scientific">Balaenoptera musculus</name>
    <name type="common">Blue whale</name>
    <dbReference type="NCBI Taxonomy" id="9771"/>
    <lineage>
        <taxon>Eukaryota</taxon>
        <taxon>Metazoa</taxon>
        <taxon>Chordata</taxon>
        <taxon>Craniata</taxon>
        <taxon>Vertebrata</taxon>
        <taxon>Euteleostomi</taxon>
        <taxon>Mammalia</taxon>
        <taxon>Eutheria</taxon>
        <taxon>Laurasiatheria</taxon>
        <taxon>Artiodactyla</taxon>
        <taxon>Whippomorpha</taxon>
        <taxon>Cetacea</taxon>
        <taxon>Mysticeti</taxon>
        <taxon>Balaenopteridae</taxon>
        <taxon>Balaenoptera</taxon>
    </lineage>
</organism>
<evidence type="ECO:0000256" key="1">
    <source>
        <dbReference type="SAM" id="MobiDB-lite"/>
    </source>
</evidence>